<evidence type="ECO:0000256" key="7">
    <source>
        <dbReference type="SAM" id="Phobius"/>
    </source>
</evidence>
<dbReference type="PANTHER" id="PTHR47371:SF3">
    <property type="entry name" value="PHOSPHOGLYCEROL TRANSFERASE I"/>
    <property type="match status" value="1"/>
</dbReference>
<dbReference type="PANTHER" id="PTHR47371">
    <property type="entry name" value="LIPOTEICHOIC ACID SYNTHASE"/>
    <property type="match status" value="1"/>
</dbReference>
<comment type="subcellular location">
    <subcellularLocation>
        <location evidence="1">Cell membrane</location>
        <topology evidence="1">Multi-pass membrane protein</topology>
    </subcellularLocation>
</comment>
<accession>A0A6L5YGG1</accession>
<dbReference type="InterPro" id="IPR050448">
    <property type="entry name" value="OpgB/LTA_synthase_biosynth"/>
</dbReference>
<name>A0A6L5YGG1_9FIRM</name>
<evidence type="ECO:0000256" key="1">
    <source>
        <dbReference type="ARBA" id="ARBA00004651"/>
    </source>
</evidence>
<evidence type="ECO:0000313" key="9">
    <source>
        <dbReference type="EMBL" id="MST57374.1"/>
    </source>
</evidence>
<comment type="caution">
    <text evidence="9">The sequence shown here is derived from an EMBL/GenBank/DDBJ whole genome shotgun (WGS) entry which is preliminary data.</text>
</comment>
<dbReference type="EMBL" id="VUMU01000003">
    <property type="protein sequence ID" value="MST57374.1"/>
    <property type="molecule type" value="Genomic_DNA"/>
</dbReference>
<keyword evidence="5 7" id="KW-1133">Transmembrane helix</keyword>
<dbReference type="Pfam" id="PF00884">
    <property type="entry name" value="Sulfatase"/>
    <property type="match status" value="1"/>
</dbReference>
<reference evidence="9 10" key="1">
    <citation type="submission" date="2019-08" db="EMBL/GenBank/DDBJ databases">
        <title>In-depth cultivation of the pig gut microbiome towards novel bacterial diversity and tailored functional studies.</title>
        <authorList>
            <person name="Wylensek D."/>
            <person name="Hitch T.C.A."/>
            <person name="Clavel T."/>
        </authorList>
    </citation>
    <scope>NUCLEOTIDE SEQUENCE [LARGE SCALE GENOMIC DNA]</scope>
    <source>
        <strain evidence="9 10">WCA3-601-WT-6H</strain>
    </source>
</reference>
<feature type="transmembrane region" description="Helical" evidence="7">
    <location>
        <begin position="190"/>
        <end position="206"/>
    </location>
</feature>
<feature type="transmembrane region" description="Helical" evidence="7">
    <location>
        <begin position="261"/>
        <end position="285"/>
    </location>
</feature>
<evidence type="ECO:0000256" key="5">
    <source>
        <dbReference type="ARBA" id="ARBA00022989"/>
    </source>
</evidence>
<evidence type="ECO:0000259" key="8">
    <source>
        <dbReference type="Pfam" id="PF00884"/>
    </source>
</evidence>
<dbReference type="GO" id="GO:0005886">
    <property type="term" value="C:plasma membrane"/>
    <property type="evidence" value="ECO:0007669"/>
    <property type="project" value="UniProtKB-SubCell"/>
</dbReference>
<keyword evidence="6 7" id="KW-0472">Membrane</keyword>
<feature type="domain" description="Sulfatase N-terminal" evidence="8">
    <location>
        <begin position="449"/>
        <end position="743"/>
    </location>
</feature>
<dbReference type="AlphaFoldDB" id="A0A6L5YGG1"/>
<dbReference type="SUPFAM" id="SSF53649">
    <property type="entry name" value="Alkaline phosphatase-like"/>
    <property type="match status" value="1"/>
</dbReference>
<dbReference type="InterPro" id="IPR000917">
    <property type="entry name" value="Sulfatase_N"/>
</dbReference>
<sequence length="798" mass="92011">MKKIFSERKYGIVRAVLFMLMITVLLTLHRQWLVSDEVNFATGENRWNLDGDYERNTVCQIFRPYGTGELKKIGIVVTAPEDSMQGGFLTITLTEKGEDEAFSIIQIPYEEIQLDKYTEIDVSQQVSQWKEYELRIKLDKTENGTQPQLQACNKEDGISENRTLYFGENKETGQLLLLYEYEDILDRMKVVRIVILCLLIAFFIAFPFPDKKWIRNIVGILVLMTIPYLLGRRLELLSAIQIVLLPNAMKWNIGMMYGLEIILLLCFGSISTTAIVTDVFLTVLYTANYYVYSFRGEPIRISDISAAGTAAQVMGGYDYTPNDHLIFAWGIAILLGVIAWRCRIPHIKKTVITPKKWILRGSGIIAAVLTAIVSYHMFVDTDLLVKHGFENVTGFHRNMTYLQNGYLVATCLDLQDMKDIEYADYSAERAQELQEEYQKMNTPITDDMPNVIMIMNESFTDLRVLGNLEISEENLGFIYGLKKNTIHGYANVSTWGGGTCKTEFEALTGNTMAFFPQSYYPYMQGIKGPTESLVTVMQANGYKTYSMHPERRQNWNRDKVYKYLNFDQSLWKEDFTGARYLHHGVADVETYKKIEELYEQKAAGERIFVFDLTMQNHSGYSREADNETAYSIHAVNASDAEADLFLSLIKESDDAFSQLVNYFEQQDEKVIICMFGDHHPQIENEDFYNTIYDQTEGMTEEEFQFNKYKTPFVIWANYEIEEQEGMDISSNYLGALLLKTAGIPGNAYFNYLEQLMEEYPVITINGYRDSEGNVYSWSGQGDEFPDYRTLQYKYMFDK</sequence>
<dbReference type="Gene3D" id="3.40.720.10">
    <property type="entry name" value="Alkaline Phosphatase, subunit A"/>
    <property type="match status" value="1"/>
</dbReference>
<dbReference type="Proteomes" id="UP000476055">
    <property type="component" value="Unassembled WGS sequence"/>
</dbReference>
<dbReference type="CDD" id="cd16015">
    <property type="entry name" value="LTA_synthase"/>
    <property type="match status" value="1"/>
</dbReference>
<feature type="transmembrane region" description="Helical" evidence="7">
    <location>
        <begin position="326"/>
        <end position="345"/>
    </location>
</feature>
<evidence type="ECO:0000256" key="2">
    <source>
        <dbReference type="ARBA" id="ARBA00004936"/>
    </source>
</evidence>
<proteinExistence type="predicted"/>
<comment type="pathway">
    <text evidence="2">Cell wall biogenesis; lipoteichoic acid biosynthesis.</text>
</comment>
<protein>
    <submittedName>
        <fullName evidence="9">LTA synthase family protein</fullName>
    </submittedName>
</protein>
<keyword evidence="4 7" id="KW-0812">Transmembrane</keyword>
<feature type="transmembrane region" description="Helical" evidence="7">
    <location>
        <begin position="213"/>
        <end position="230"/>
    </location>
</feature>
<feature type="transmembrane region" description="Helical" evidence="7">
    <location>
        <begin position="12"/>
        <end position="32"/>
    </location>
</feature>
<evidence type="ECO:0000256" key="4">
    <source>
        <dbReference type="ARBA" id="ARBA00022692"/>
    </source>
</evidence>
<organism evidence="9 10">
    <name type="scientific">Waltera intestinalis</name>
    <dbReference type="NCBI Taxonomy" id="2606635"/>
    <lineage>
        <taxon>Bacteria</taxon>
        <taxon>Bacillati</taxon>
        <taxon>Bacillota</taxon>
        <taxon>Clostridia</taxon>
        <taxon>Lachnospirales</taxon>
        <taxon>Lachnospiraceae</taxon>
        <taxon>Waltera</taxon>
    </lineage>
</organism>
<evidence type="ECO:0000256" key="3">
    <source>
        <dbReference type="ARBA" id="ARBA00022475"/>
    </source>
</evidence>
<keyword evidence="10" id="KW-1185">Reference proteome</keyword>
<keyword evidence="3" id="KW-1003">Cell membrane</keyword>
<dbReference type="InterPro" id="IPR017850">
    <property type="entry name" value="Alkaline_phosphatase_core_sf"/>
</dbReference>
<gene>
    <name evidence="9" type="ORF">FYJ59_03810</name>
</gene>
<feature type="transmembrane region" description="Helical" evidence="7">
    <location>
        <begin position="357"/>
        <end position="378"/>
    </location>
</feature>
<evidence type="ECO:0000256" key="6">
    <source>
        <dbReference type="ARBA" id="ARBA00023136"/>
    </source>
</evidence>
<evidence type="ECO:0000313" key="10">
    <source>
        <dbReference type="Proteomes" id="UP000476055"/>
    </source>
</evidence>